<dbReference type="InterPro" id="IPR003918">
    <property type="entry name" value="NADH_UbQ_OxRdtase"/>
</dbReference>
<feature type="transmembrane region" description="Helical" evidence="8">
    <location>
        <begin position="296"/>
        <end position="315"/>
    </location>
</feature>
<feature type="transmembrane region" description="Helical" evidence="8">
    <location>
        <begin position="327"/>
        <end position="348"/>
    </location>
</feature>
<dbReference type="GO" id="GO:0042773">
    <property type="term" value="P:ATP synthesis coupled electron transport"/>
    <property type="evidence" value="ECO:0007669"/>
    <property type="project" value="InterPro"/>
</dbReference>
<dbReference type="EMBL" id="QGKM01000001">
    <property type="protein sequence ID" value="PWR00645.1"/>
    <property type="molecule type" value="Genomic_DNA"/>
</dbReference>
<sequence length="530" mass="56491">MNGLLIACLLVPMMTAALSFILTSDVKSRGVISIFGSIALLMLSFILLYQVASGGPVSNQMGGWQAPMGITLIADMLSAILIVVTAIVSLCVNVYAVGDISRDRIAGGFFTFLNMLIVGVVGAFLTGDLFNMYVWFEVMLISSFALLVLGGNKVQLDGAVKYVAINLISTVLLLTAIGLLYGLTGTLNMADLFIRVPQVENQALVTVVAVLFLVAFGIKAAVFPLYFWLPASYHTLPISVTAVFAALMTKVGIYALIRTFTLIFPGEHSVVDTTLLGLGLVTMILGVFGAMTHSDIRRILAFHVIGSIGFMLLGLGLGSALAMGAAIFYMVHGILIKALLFMIAGIVGKLGGSFELSRLGGLYQERPGFSMVFLFAALALIGIPPLSGFWAKLLILEAGLHHDAAIVITFVIIASLLTFIPLMRIWLEAFWKPQPLESGPKIVESLDSDIIVVENGSVKSAVPLVVPPNLYIWTPVLGLSAVMLIIGLMPGKIIELSDTAAKTLIDPSAYIDTVLPNRSAAPGNLNEVQK</sequence>
<dbReference type="Proteomes" id="UP000245539">
    <property type="component" value="Unassembled WGS sequence"/>
</dbReference>
<dbReference type="PANTHER" id="PTHR42703:SF1">
    <property type="entry name" value="NA(+)_H(+) ANTIPORTER SUBUNIT D1"/>
    <property type="match status" value="1"/>
</dbReference>
<dbReference type="RefSeq" id="WP_109835626.1">
    <property type="nucleotide sequence ID" value="NZ_QGKM01000001.1"/>
</dbReference>
<keyword evidence="3" id="KW-1003">Cell membrane</keyword>
<dbReference type="PRINTS" id="PR01437">
    <property type="entry name" value="NUOXDRDTASE4"/>
</dbReference>
<comment type="caution">
    <text evidence="10">The sequence shown here is derived from an EMBL/GenBank/DDBJ whole genome shotgun (WGS) entry which is preliminary data.</text>
</comment>
<proteinExistence type="inferred from homology"/>
<keyword evidence="5 8" id="KW-1133">Transmembrane helix</keyword>
<feature type="transmembrane region" description="Helical" evidence="8">
    <location>
        <begin position="204"/>
        <end position="229"/>
    </location>
</feature>
<evidence type="ECO:0000256" key="5">
    <source>
        <dbReference type="ARBA" id="ARBA00022989"/>
    </source>
</evidence>
<evidence type="ECO:0000256" key="2">
    <source>
        <dbReference type="ARBA" id="ARBA00005346"/>
    </source>
</evidence>
<dbReference type="Pfam" id="PF00361">
    <property type="entry name" value="Proton_antipo_M"/>
    <property type="match status" value="1"/>
</dbReference>
<dbReference type="NCBIfam" id="NF009306">
    <property type="entry name" value="PRK12663.1"/>
    <property type="match status" value="1"/>
</dbReference>
<feature type="transmembrane region" description="Helical" evidence="8">
    <location>
        <begin position="132"/>
        <end position="150"/>
    </location>
</feature>
<dbReference type="AlphaFoldDB" id="A0A317CQI5"/>
<feature type="transmembrane region" description="Helical" evidence="8">
    <location>
        <begin position="368"/>
        <end position="391"/>
    </location>
</feature>
<evidence type="ECO:0000256" key="6">
    <source>
        <dbReference type="ARBA" id="ARBA00023136"/>
    </source>
</evidence>
<comment type="subcellular location">
    <subcellularLocation>
        <location evidence="1">Cell membrane</location>
        <topology evidence="1">Multi-pass membrane protein</topology>
    </subcellularLocation>
    <subcellularLocation>
        <location evidence="7">Membrane</location>
        <topology evidence="7">Multi-pass membrane protein</topology>
    </subcellularLocation>
</comment>
<feature type="transmembrane region" description="Helical" evidence="8">
    <location>
        <begin position="269"/>
        <end position="290"/>
    </location>
</feature>
<evidence type="ECO:0000313" key="11">
    <source>
        <dbReference type="Proteomes" id="UP000245539"/>
    </source>
</evidence>
<evidence type="ECO:0000256" key="7">
    <source>
        <dbReference type="RuleBase" id="RU000320"/>
    </source>
</evidence>
<feature type="transmembrane region" description="Helical" evidence="8">
    <location>
        <begin position="72"/>
        <end position="98"/>
    </location>
</feature>
<feature type="transmembrane region" description="Helical" evidence="8">
    <location>
        <begin position="235"/>
        <end position="257"/>
    </location>
</feature>
<dbReference type="OrthoDB" id="9768329at2"/>
<evidence type="ECO:0000313" key="10">
    <source>
        <dbReference type="EMBL" id="PWR00645.1"/>
    </source>
</evidence>
<protein>
    <submittedName>
        <fullName evidence="10">Na+/H+ antiporter subunit D</fullName>
    </submittedName>
</protein>
<evidence type="ECO:0000256" key="4">
    <source>
        <dbReference type="ARBA" id="ARBA00022692"/>
    </source>
</evidence>
<dbReference type="InterPro" id="IPR001750">
    <property type="entry name" value="ND/Mrp_TM"/>
</dbReference>
<keyword evidence="11" id="KW-1185">Reference proteome</keyword>
<feature type="transmembrane region" description="Helical" evidence="8">
    <location>
        <begin position="162"/>
        <end position="183"/>
    </location>
</feature>
<organism evidence="10 11">
    <name type="scientific">Leucothrix pacifica</name>
    <dbReference type="NCBI Taxonomy" id="1247513"/>
    <lineage>
        <taxon>Bacteria</taxon>
        <taxon>Pseudomonadati</taxon>
        <taxon>Pseudomonadota</taxon>
        <taxon>Gammaproteobacteria</taxon>
        <taxon>Thiotrichales</taxon>
        <taxon>Thiotrichaceae</taxon>
        <taxon>Leucothrix</taxon>
    </lineage>
</organism>
<accession>A0A317CQI5</accession>
<dbReference type="PANTHER" id="PTHR42703">
    <property type="entry name" value="NADH DEHYDROGENASE"/>
    <property type="match status" value="1"/>
</dbReference>
<name>A0A317CQI5_9GAMM</name>
<evidence type="ECO:0000256" key="3">
    <source>
        <dbReference type="ARBA" id="ARBA00022475"/>
    </source>
</evidence>
<feature type="domain" description="NADH:quinone oxidoreductase/Mrp antiporter transmembrane" evidence="9">
    <location>
        <begin position="127"/>
        <end position="418"/>
    </location>
</feature>
<evidence type="ECO:0000259" key="9">
    <source>
        <dbReference type="Pfam" id="PF00361"/>
    </source>
</evidence>
<dbReference type="GO" id="GO:0005886">
    <property type="term" value="C:plasma membrane"/>
    <property type="evidence" value="ECO:0007669"/>
    <property type="project" value="UniProtKB-SubCell"/>
</dbReference>
<dbReference type="GO" id="GO:0008137">
    <property type="term" value="F:NADH dehydrogenase (ubiquinone) activity"/>
    <property type="evidence" value="ECO:0007669"/>
    <property type="project" value="InterPro"/>
</dbReference>
<comment type="similarity">
    <text evidence="2">Belongs to the CPA3 antiporters (TC 2.A.63) subunit D family.</text>
</comment>
<feature type="transmembrane region" description="Helical" evidence="8">
    <location>
        <begin position="470"/>
        <end position="489"/>
    </location>
</feature>
<evidence type="ECO:0000256" key="8">
    <source>
        <dbReference type="SAM" id="Phobius"/>
    </source>
</evidence>
<feature type="transmembrane region" description="Helical" evidence="8">
    <location>
        <begin position="104"/>
        <end position="125"/>
    </location>
</feature>
<feature type="transmembrane region" description="Helical" evidence="8">
    <location>
        <begin position="29"/>
        <end position="51"/>
    </location>
</feature>
<keyword evidence="4 7" id="KW-0812">Transmembrane</keyword>
<reference evidence="10 11" key="1">
    <citation type="submission" date="2018-05" db="EMBL/GenBank/DDBJ databases">
        <title>Leucothrix arctica sp. nov., isolated from Arctic seawater.</title>
        <authorList>
            <person name="Choi A."/>
            <person name="Baek K."/>
        </authorList>
    </citation>
    <scope>NUCLEOTIDE SEQUENCE [LARGE SCALE GENOMIC DNA]</scope>
    <source>
        <strain evidence="10 11">JCM 18388</strain>
    </source>
</reference>
<feature type="transmembrane region" description="Helical" evidence="8">
    <location>
        <begin position="403"/>
        <end position="427"/>
    </location>
</feature>
<dbReference type="InterPro" id="IPR050586">
    <property type="entry name" value="CPA3_Na-H_Antiporter_D"/>
</dbReference>
<evidence type="ECO:0000256" key="1">
    <source>
        <dbReference type="ARBA" id="ARBA00004651"/>
    </source>
</evidence>
<keyword evidence="6 8" id="KW-0472">Membrane</keyword>
<gene>
    <name evidence="10" type="ORF">DKW60_00105</name>
</gene>